<dbReference type="RefSeq" id="WP_369788286.1">
    <property type="nucleotide sequence ID" value="NZ_CP165628.1"/>
</dbReference>
<organism evidence="1">
    <name type="scientific">Rouxiella sp. WC2420</name>
    <dbReference type="NCBI Taxonomy" id="3234145"/>
    <lineage>
        <taxon>Bacteria</taxon>
        <taxon>Pseudomonadati</taxon>
        <taxon>Pseudomonadota</taxon>
        <taxon>Gammaproteobacteria</taxon>
        <taxon>Enterobacterales</taxon>
        <taxon>Yersiniaceae</taxon>
        <taxon>Rouxiella</taxon>
    </lineage>
</organism>
<reference evidence="1" key="1">
    <citation type="submission" date="2024-07" db="EMBL/GenBank/DDBJ databases">
        <authorList>
            <person name="Biller S.J."/>
        </authorList>
    </citation>
    <scope>NUCLEOTIDE SEQUENCE</scope>
    <source>
        <strain evidence="1">WC2420</strain>
    </source>
</reference>
<accession>A0AB39VMC1</accession>
<dbReference type="EMBL" id="CP165628">
    <property type="protein sequence ID" value="XDU70842.1"/>
    <property type="molecule type" value="Genomic_DNA"/>
</dbReference>
<protein>
    <submittedName>
        <fullName evidence="1">Uncharacterized protein</fullName>
    </submittedName>
</protein>
<evidence type="ECO:0000313" key="1">
    <source>
        <dbReference type="EMBL" id="XDU70842.1"/>
    </source>
</evidence>
<gene>
    <name evidence="1" type="ORF">AB3G37_14825</name>
</gene>
<dbReference type="AlphaFoldDB" id="A0AB39VMC1"/>
<proteinExistence type="predicted"/>
<sequence>MAIGNYAVIQTGTTEVVNTIVADSTFKLTGYDLVLYTNDIPASIGMTYDKSTKTFSTPTTTATS</sequence>
<name>A0AB39VMC1_9GAMM</name>